<organism evidence="4">
    <name type="scientific">Panicum hallii</name>
    <dbReference type="NCBI Taxonomy" id="206008"/>
    <lineage>
        <taxon>Eukaryota</taxon>
        <taxon>Viridiplantae</taxon>
        <taxon>Streptophyta</taxon>
        <taxon>Embryophyta</taxon>
        <taxon>Tracheophyta</taxon>
        <taxon>Spermatophyta</taxon>
        <taxon>Magnoliopsida</taxon>
        <taxon>Liliopsida</taxon>
        <taxon>Poales</taxon>
        <taxon>Poaceae</taxon>
        <taxon>PACMAD clade</taxon>
        <taxon>Panicoideae</taxon>
        <taxon>Panicodae</taxon>
        <taxon>Paniceae</taxon>
        <taxon>Panicinae</taxon>
        <taxon>Panicum</taxon>
        <taxon>Panicum sect. Panicum</taxon>
    </lineage>
</organism>
<dbReference type="SUPFAM" id="SSF47762">
    <property type="entry name" value="PAH2 domain"/>
    <property type="match status" value="1"/>
</dbReference>
<gene>
    <name evidence="4" type="ORF">PAHAL_6G078500</name>
</gene>
<proteinExistence type="predicted"/>
<dbReference type="AlphaFoldDB" id="A0A2S3I155"/>
<dbReference type="InterPro" id="IPR036600">
    <property type="entry name" value="PAH_sf"/>
</dbReference>
<dbReference type="Gene3D" id="1.20.1160.11">
    <property type="entry name" value="Paired amphipathic helix"/>
    <property type="match status" value="1"/>
</dbReference>
<dbReference type="EMBL" id="CM008051">
    <property type="protein sequence ID" value="PAN34185.2"/>
    <property type="molecule type" value="Genomic_DNA"/>
</dbReference>
<protein>
    <submittedName>
        <fullName evidence="4">Uncharacterized protein</fullName>
    </submittedName>
</protein>
<keyword evidence="2 3" id="KW-0539">Nucleus</keyword>
<name>A0A2S3I155_9POAL</name>
<dbReference type="InterPro" id="IPR003822">
    <property type="entry name" value="PAH"/>
</dbReference>
<evidence type="ECO:0000256" key="3">
    <source>
        <dbReference type="PROSITE-ProRule" id="PRU00810"/>
    </source>
</evidence>
<comment type="subcellular location">
    <subcellularLocation>
        <location evidence="1 3">Nucleus</location>
    </subcellularLocation>
</comment>
<dbReference type="Proteomes" id="UP000243499">
    <property type="component" value="Chromosome 6"/>
</dbReference>
<accession>A0A2S3I155</accession>
<dbReference type="GO" id="GO:0006355">
    <property type="term" value="P:regulation of DNA-templated transcription"/>
    <property type="evidence" value="ECO:0007669"/>
    <property type="project" value="InterPro"/>
</dbReference>
<sequence>MRRSLRWSRSPAAAAQAPPDLGDTIQFVLAVKREFAGEPGKYEEFLAVKHEYPSIGGVAAVIDRVKVLAGHPDLIRGFNMSMPRGYKPTDILGRAAQALTE</sequence>
<evidence type="ECO:0000313" key="4">
    <source>
        <dbReference type="EMBL" id="PAN34185.2"/>
    </source>
</evidence>
<evidence type="ECO:0000256" key="1">
    <source>
        <dbReference type="ARBA" id="ARBA00004123"/>
    </source>
</evidence>
<reference evidence="4" key="1">
    <citation type="submission" date="2018-04" db="EMBL/GenBank/DDBJ databases">
        <title>WGS assembly of Panicum hallii.</title>
        <authorList>
            <person name="Lovell J."/>
            <person name="Jenkins J."/>
            <person name="Lowry D."/>
            <person name="Mamidi S."/>
            <person name="Sreedasyam A."/>
            <person name="Weng X."/>
            <person name="Barry K."/>
            <person name="Bonette J."/>
            <person name="Campitelli B."/>
            <person name="Daum C."/>
            <person name="Gordon S."/>
            <person name="Gould B."/>
            <person name="Lipzen A."/>
            <person name="Macqueen A."/>
            <person name="Palacio-Mejia J."/>
            <person name="Plott C."/>
            <person name="Shakirov E."/>
            <person name="Shu S."/>
            <person name="Yoshinaga Y."/>
            <person name="Zane M."/>
            <person name="Rokhsar D."/>
            <person name="Grimwood J."/>
            <person name="Schmutz J."/>
            <person name="Juenger T."/>
        </authorList>
    </citation>
    <scope>NUCLEOTIDE SEQUENCE [LARGE SCALE GENOMIC DNA]</scope>
    <source>
        <strain evidence="4">FIL2</strain>
    </source>
</reference>
<evidence type="ECO:0000256" key="2">
    <source>
        <dbReference type="ARBA" id="ARBA00023242"/>
    </source>
</evidence>
<dbReference type="Gramene" id="PAN34185">
    <property type="protein sequence ID" value="PAN34185"/>
    <property type="gene ID" value="PAHAL_6G078500"/>
</dbReference>
<dbReference type="PROSITE" id="PS51477">
    <property type="entry name" value="PAH"/>
    <property type="match status" value="1"/>
</dbReference>
<dbReference type="Pfam" id="PF02671">
    <property type="entry name" value="PAH"/>
    <property type="match status" value="1"/>
</dbReference>
<dbReference type="GO" id="GO:0005634">
    <property type="term" value="C:nucleus"/>
    <property type="evidence" value="ECO:0007669"/>
    <property type="project" value="UniProtKB-SubCell"/>
</dbReference>